<dbReference type="CDD" id="cd03431">
    <property type="entry name" value="NUDIX_DNA_Glycosylase_C-MutY"/>
    <property type="match status" value="1"/>
</dbReference>
<keyword evidence="13 14" id="KW-0326">Glycosidase</keyword>
<evidence type="ECO:0000256" key="9">
    <source>
        <dbReference type="ARBA" id="ARBA00022801"/>
    </source>
</evidence>
<proteinExistence type="inferred from homology"/>
<gene>
    <name evidence="16" type="ORF">BBC0122_007310</name>
</gene>
<evidence type="ECO:0000256" key="14">
    <source>
        <dbReference type="RuleBase" id="RU365096"/>
    </source>
</evidence>
<keyword evidence="6" id="KW-0004">4Fe-4S</keyword>
<dbReference type="InterPro" id="IPR004036">
    <property type="entry name" value="Endonuclease-III-like_CS2"/>
</dbReference>
<dbReference type="GO" id="GO:0051539">
    <property type="term" value="F:4 iron, 4 sulfur cluster binding"/>
    <property type="evidence" value="ECO:0007669"/>
    <property type="project" value="UniProtKB-UniRule"/>
</dbReference>
<dbReference type="EC" id="3.2.2.31" evidence="4 14"/>
<dbReference type="AlphaFoldDB" id="A0A1U9MGM0"/>
<evidence type="ECO:0000256" key="7">
    <source>
        <dbReference type="ARBA" id="ARBA00022723"/>
    </source>
</evidence>
<dbReference type="Gene3D" id="1.10.1670.10">
    <property type="entry name" value="Helix-hairpin-Helix base-excision DNA repair enzymes (C-terminal)"/>
    <property type="match status" value="1"/>
</dbReference>
<dbReference type="GO" id="GO:0006284">
    <property type="term" value="P:base-excision repair"/>
    <property type="evidence" value="ECO:0007669"/>
    <property type="project" value="UniProtKB-UniRule"/>
</dbReference>
<dbReference type="InterPro" id="IPR044298">
    <property type="entry name" value="MIG/MutY"/>
</dbReference>
<dbReference type="GO" id="GO:0006298">
    <property type="term" value="P:mismatch repair"/>
    <property type="evidence" value="ECO:0007669"/>
    <property type="project" value="TreeGrafter"/>
</dbReference>
<dbReference type="Pfam" id="PF10576">
    <property type="entry name" value="EndIII_4Fe-2S"/>
    <property type="match status" value="1"/>
</dbReference>
<keyword evidence="12" id="KW-0234">DNA repair</keyword>
<dbReference type="STRING" id="1686310.BBC0244_007360"/>
<evidence type="ECO:0000313" key="17">
    <source>
        <dbReference type="Proteomes" id="UP000189632"/>
    </source>
</evidence>
<dbReference type="GO" id="GO:0032357">
    <property type="term" value="F:oxidized purine DNA binding"/>
    <property type="evidence" value="ECO:0007669"/>
    <property type="project" value="TreeGrafter"/>
</dbReference>
<dbReference type="CDD" id="cd00056">
    <property type="entry name" value="ENDO3c"/>
    <property type="match status" value="1"/>
</dbReference>
<dbReference type="InterPro" id="IPR029119">
    <property type="entry name" value="MutY_C"/>
</dbReference>
<dbReference type="Proteomes" id="UP000189632">
    <property type="component" value="Chromosome"/>
</dbReference>
<accession>A0A1U9MGM0</accession>
<dbReference type="GO" id="GO:0035485">
    <property type="term" value="F:adenine/guanine mispair binding"/>
    <property type="evidence" value="ECO:0007669"/>
    <property type="project" value="TreeGrafter"/>
</dbReference>
<dbReference type="PANTHER" id="PTHR42944:SF1">
    <property type="entry name" value="ADENINE DNA GLYCOSYLASE"/>
    <property type="match status" value="1"/>
</dbReference>
<dbReference type="Pfam" id="PF14815">
    <property type="entry name" value="NUDIX_4"/>
    <property type="match status" value="1"/>
</dbReference>
<dbReference type="OrthoDB" id="9802365at2"/>
<keyword evidence="11" id="KW-0411">Iron-sulfur</keyword>
<evidence type="ECO:0000256" key="4">
    <source>
        <dbReference type="ARBA" id="ARBA00012045"/>
    </source>
</evidence>
<feature type="domain" description="HhH-GPD" evidence="15">
    <location>
        <begin position="45"/>
        <end position="194"/>
    </location>
</feature>
<dbReference type="EMBL" id="CP015625">
    <property type="protein sequence ID" value="AQT46860.1"/>
    <property type="molecule type" value="Genomic_DNA"/>
</dbReference>
<keyword evidence="9 16" id="KW-0378">Hydrolase</keyword>
<dbReference type="FunFam" id="1.10.340.30:FF:000002">
    <property type="entry name" value="Adenine DNA glycosylase"/>
    <property type="match status" value="1"/>
</dbReference>
<evidence type="ECO:0000259" key="15">
    <source>
        <dbReference type="SMART" id="SM00478"/>
    </source>
</evidence>
<keyword evidence="8 14" id="KW-0227">DNA damage</keyword>
<evidence type="ECO:0000256" key="6">
    <source>
        <dbReference type="ARBA" id="ARBA00022485"/>
    </source>
</evidence>
<keyword evidence="7" id="KW-0479">Metal-binding</keyword>
<evidence type="ECO:0000256" key="2">
    <source>
        <dbReference type="ARBA" id="ARBA00002933"/>
    </source>
</evidence>
<dbReference type="GO" id="GO:0000701">
    <property type="term" value="F:purine-specific mismatch base pair DNA N-glycosylase activity"/>
    <property type="evidence" value="ECO:0007669"/>
    <property type="project" value="UniProtKB-EC"/>
</dbReference>
<dbReference type="Pfam" id="PF00633">
    <property type="entry name" value="HHH"/>
    <property type="match status" value="1"/>
</dbReference>
<dbReference type="InterPro" id="IPR023170">
    <property type="entry name" value="HhH_base_excis_C"/>
</dbReference>
<dbReference type="Pfam" id="PF00730">
    <property type="entry name" value="HhH-GPD"/>
    <property type="match status" value="1"/>
</dbReference>
<dbReference type="InterPro" id="IPR000445">
    <property type="entry name" value="HhH_motif"/>
</dbReference>
<comment type="catalytic activity">
    <reaction evidence="1 14">
        <text>Hydrolyzes free adenine bases from 7,8-dihydro-8-oxoguanine:adenine mismatched double-stranded DNA, leaving an apurinic site.</text>
        <dbReference type="EC" id="3.2.2.31"/>
    </reaction>
</comment>
<name>A0A1U9MGM0_9HYPH</name>
<organism evidence="16 17">
    <name type="scientific">Bartonella choladocola</name>
    <dbReference type="NCBI Taxonomy" id="2750995"/>
    <lineage>
        <taxon>Bacteria</taxon>
        <taxon>Pseudomonadati</taxon>
        <taxon>Pseudomonadota</taxon>
        <taxon>Alphaproteobacteria</taxon>
        <taxon>Hyphomicrobiales</taxon>
        <taxon>Bartonellaceae</taxon>
        <taxon>Bartonella</taxon>
    </lineage>
</organism>
<evidence type="ECO:0000256" key="1">
    <source>
        <dbReference type="ARBA" id="ARBA00000843"/>
    </source>
</evidence>
<sequence length="363" mass="40759">MSDFSGKLLLWYDRYHRILPWRVAPADLLNGKKNDPYRVWLSEVMLQQTTVEAVKPFFEKFVTTWPTVFSLAKAELDDVLKAWAGLGYYSRARNLKRCAEQIVADYNGIFPNSLESLKRLPGIGDYTAAAILSIAYNEPVAVVDGNVERVIARIFSIDEPLPRAKMTIRARTQELTPEKRCGDFAQSMMDLGGSICTPRTPKCMICPVESLCEGKRSGNPEAYPVKPPKPQRPQRHGVAFVALNKDDEIYLEKRHSSGLLGGMTQIPNHFSERNHYSVNDAPFQADWILKGKAQHVFTHFSLVLDVYLAKNVEKTAAGNGWWCSVNELANEALPTVMKKAISVAIPESFKIKGTNSGKLKRKN</sequence>
<dbReference type="InterPro" id="IPR015797">
    <property type="entry name" value="NUDIX_hydrolase-like_dom_sf"/>
</dbReference>
<dbReference type="InterPro" id="IPR003651">
    <property type="entry name" value="Endonuclease3_FeS-loop_motif"/>
</dbReference>
<evidence type="ECO:0000313" key="16">
    <source>
        <dbReference type="EMBL" id="AQT46860.1"/>
    </source>
</evidence>
<dbReference type="GO" id="GO:0046872">
    <property type="term" value="F:metal ion binding"/>
    <property type="evidence" value="ECO:0007669"/>
    <property type="project" value="UniProtKB-UniRule"/>
</dbReference>
<evidence type="ECO:0000256" key="8">
    <source>
        <dbReference type="ARBA" id="ARBA00022763"/>
    </source>
</evidence>
<evidence type="ECO:0000256" key="3">
    <source>
        <dbReference type="ARBA" id="ARBA00008343"/>
    </source>
</evidence>
<keyword evidence="17" id="KW-1185">Reference proteome</keyword>
<comment type="cofactor">
    <cofactor evidence="14">
        <name>[4Fe-4S] cluster</name>
        <dbReference type="ChEBI" id="CHEBI:49883"/>
    </cofactor>
    <text evidence="14">Binds 1 [4Fe-4S] cluster.</text>
</comment>
<dbReference type="SMART" id="SM00525">
    <property type="entry name" value="FES"/>
    <property type="match status" value="1"/>
</dbReference>
<dbReference type="GO" id="GO:0034039">
    <property type="term" value="F:8-oxo-7,8-dihydroguanine DNA N-glycosylase activity"/>
    <property type="evidence" value="ECO:0007669"/>
    <property type="project" value="TreeGrafter"/>
</dbReference>
<dbReference type="SUPFAM" id="SSF48150">
    <property type="entry name" value="DNA-glycosylase"/>
    <property type="match status" value="1"/>
</dbReference>
<dbReference type="Gene3D" id="1.10.340.30">
    <property type="entry name" value="Hypothetical protein, domain 2"/>
    <property type="match status" value="1"/>
</dbReference>
<dbReference type="InterPro" id="IPR011257">
    <property type="entry name" value="DNA_glycosylase"/>
</dbReference>
<dbReference type="KEGG" id="bapi:BBC0122_007310"/>
<dbReference type="RefSeq" id="WP_077991457.1">
    <property type="nucleotide sequence ID" value="NZ_CP015625.1"/>
</dbReference>
<dbReference type="InterPro" id="IPR003265">
    <property type="entry name" value="HhH-GPD_domain"/>
</dbReference>
<evidence type="ECO:0000256" key="13">
    <source>
        <dbReference type="ARBA" id="ARBA00023295"/>
    </source>
</evidence>
<evidence type="ECO:0000256" key="12">
    <source>
        <dbReference type="ARBA" id="ARBA00023204"/>
    </source>
</evidence>
<reference evidence="16 17" key="1">
    <citation type="submission" date="2016-11" db="EMBL/GenBank/DDBJ databases">
        <title>Comparative genomics of Bartonella apis.</title>
        <authorList>
            <person name="Engel P."/>
        </authorList>
    </citation>
    <scope>NUCLEOTIDE SEQUENCE [LARGE SCALE GENOMIC DNA]</scope>
    <source>
        <strain evidence="16 17">BBC0122</strain>
    </source>
</reference>
<dbReference type="PROSITE" id="PS01155">
    <property type="entry name" value="ENDONUCLEASE_III_2"/>
    <property type="match status" value="1"/>
</dbReference>
<comment type="function">
    <text evidence="2">Adenine glycosylase active on G-A mispairs. MutY also corrects error-prone DNA synthesis past GO lesions which are due to the oxidatively damaged form of guanine: 7,8-dihydro-8-oxoguanine (8-oxo-dGTP).</text>
</comment>
<keyword evidence="10 14" id="KW-0408">Iron</keyword>
<evidence type="ECO:0000256" key="10">
    <source>
        <dbReference type="ARBA" id="ARBA00023004"/>
    </source>
</evidence>
<dbReference type="SUPFAM" id="SSF55811">
    <property type="entry name" value="Nudix"/>
    <property type="match status" value="1"/>
</dbReference>
<evidence type="ECO:0000256" key="11">
    <source>
        <dbReference type="ARBA" id="ARBA00023014"/>
    </source>
</evidence>
<dbReference type="SMART" id="SM00478">
    <property type="entry name" value="ENDO3c"/>
    <property type="match status" value="1"/>
</dbReference>
<evidence type="ECO:0000256" key="5">
    <source>
        <dbReference type="ARBA" id="ARBA00022023"/>
    </source>
</evidence>
<dbReference type="Gene3D" id="3.90.79.10">
    <property type="entry name" value="Nucleoside Triphosphate Pyrophosphohydrolase"/>
    <property type="match status" value="1"/>
</dbReference>
<dbReference type="NCBIfam" id="TIGR01084">
    <property type="entry name" value="mutY"/>
    <property type="match status" value="1"/>
</dbReference>
<dbReference type="PANTHER" id="PTHR42944">
    <property type="entry name" value="ADENINE DNA GLYCOSYLASE"/>
    <property type="match status" value="1"/>
</dbReference>
<dbReference type="InterPro" id="IPR005760">
    <property type="entry name" value="A/G_AdeGlyc_MutY"/>
</dbReference>
<protein>
    <recommendedName>
        <fullName evidence="5 14">Adenine DNA glycosylase</fullName>
        <ecNumber evidence="4 14">3.2.2.31</ecNumber>
    </recommendedName>
</protein>
<comment type="similarity">
    <text evidence="3 14">Belongs to the Nth/MutY family.</text>
</comment>